<feature type="transmembrane region" description="Helical" evidence="5">
    <location>
        <begin position="6"/>
        <end position="23"/>
    </location>
</feature>
<comment type="caution">
    <text evidence="7">The sequence shown here is derived from an EMBL/GenBank/DDBJ whole genome shotgun (WGS) entry which is preliminary data.</text>
</comment>
<keyword evidence="8" id="KW-1185">Reference proteome</keyword>
<feature type="domain" description="Methylamine utilisation protein MauE" evidence="6">
    <location>
        <begin position="8"/>
        <end position="89"/>
    </location>
</feature>
<dbReference type="GO" id="GO:0016020">
    <property type="term" value="C:membrane"/>
    <property type="evidence" value="ECO:0007669"/>
    <property type="project" value="UniProtKB-SubCell"/>
</dbReference>
<feature type="transmembrane region" description="Helical" evidence="5">
    <location>
        <begin position="65"/>
        <end position="85"/>
    </location>
</feature>
<dbReference type="PANTHER" id="PTHR36974:SF1">
    <property type="entry name" value="DOXX FAMILY MEMBRANE PROTEIN"/>
    <property type="match status" value="1"/>
</dbReference>
<evidence type="ECO:0000256" key="1">
    <source>
        <dbReference type="ARBA" id="ARBA00004141"/>
    </source>
</evidence>
<proteinExistence type="predicted"/>
<dbReference type="InterPro" id="IPR009908">
    <property type="entry name" value="Methylamine_util_MauE"/>
</dbReference>
<accession>A0A846R186</accession>
<dbReference type="EMBL" id="JAATJJ010000001">
    <property type="protein sequence ID" value="NJB70619.1"/>
    <property type="molecule type" value="Genomic_DNA"/>
</dbReference>
<organism evidence="7 8">
    <name type="scientific">Saonia flava</name>
    <dbReference type="NCBI Taxonomy" id="523696"/>
    <lineage>
        <taxon>Bacteria</taxon>
        <taxon>Pseudomonadati</taxon>
        <taxon>Bacteroidota</taxon>
        <taxon>Flavobacteriia</taxon>
        <taxon>Flavobacteriales</taxon>
        <taxon>Flavobacteriaceae</taxon>
        <taxon>Saonia</taxon>
    </lineage>
</organism>
<keyword evidence="4 5" id="KW-0472">Membrane</keyword>
<sequence length="118" mass="13980">MSNPWHFYLMVLIYISSGLLHFVKPKAYMRIMPRYLPHHKLLVYFSGAAELLLGIGLCYSKTKNFSIYGIITMLLIFLLVHVYMLQEKKASLGLPNWVLFLRIPLQFVLMYWAYQYLI</sequence>
<feature type="transmembrane region" description="Helical" evidence="5">
    <location>
        <begin position="41"/>
        <end position="59"/>
    </location>
</feature>
<evidence type="ECO:0000256" key="5">
    <source>
        <dbReference type="SAM" id="Phobius"/>
    </source>
</evidence>
<protein>
    <submittedName>
        <fullName evidence="7">Putative membrane protein</fullName>
    </submittedName>
</protein>
<dbReference type="GO" id="GO:0030416">
    <property type="term" value="P:methylamine metabolic process"/>
    <property type="evidence" value="ECO:0007669"/>
    <property type="project" value="InterPro"/>
</dbReference>
<gene>
    <name evidence="7" type="ORF">GGR42_001081</name>
</gene>
<evidence type="ECO:0000256" key="3">
    <source>
        <dbReference type="ARBA" id="ARBA00022989"/>
    </source>
</evidence>
<feature type="transmembrane region" description="Helical" evidence="5">
    <location>
        <begin position="97"/>
        <end position="114"/>
    </location>
</feature>
<name>A0A846R186_9FLAO</name>
<dbReference type="AlphaFoldDB" id="A0A846R186"/>
<dbReference type="Proteomes" id="UP000590442">
    <property type="component" value="Unassembled WGS sequence"/>
</dbReference>
<evidence type="ECO:0000259" key="6">
    <source>
        <dbReference type="Pfam" id="PF07291"/>
    </source>
</evidence>
<keyword evidence="3 5" id="KW-1133">Transmembrane helix</keyword>
<dbReference type="PANTHER" id="PTHR36974">
    <property type="entry name" value="MEMBRANE PROTEIN-RELATED"/>
    <property type="match status" value="1"/>
</dbReference>
<keyword evidence="2 5" id="KW-0812">Transmembrane</keyword>
<reference evidence="7 8" key="1">
    <citation type="submission" date="2020-03" db="EMBL/GenBank/DDBJ databases">
        <title>Genomic Encyclopedia of Type Strains, Phase IV (KMG-IV): sequencing the most valuable type-strain genomes for metagenomic binning, comparative biology and taxonomic classification.</title>
        <authorList>
            <person name="Goeker M."/>
        </authorList>
    </citation>
    <scope>NUCLEOTIDE SEQUENCE [LARGE SCALE GENOMIC DNA]</scope>
    <source>
        <strain evidence="7 8">DSM 29762</strain>
    </source>
</reference>
<dbReference type="Pfam" id="PF07291">
    <property type="entry name" value="MauE"/>
    <property type="match status" value="1"/>
</dbReference>
<evidence type="ECO:0000313" key="8">
    <source>
        <dbReference type="Proteomes" id="UP000590442"/>
    </source>
</evidence>
<comment type="subcellular location">
    <subcellularLocation>
        <location evidence="1">Membrane</location>
        <topology evidence="1">Multi-pass membrane protein</topology>
    </subcellularLocation>
</comment>
<evidence type="ECO:0000256" key="4">
    <source>
        <dbReference type="ARBA" id="ARBA00023136"/>
    </source>
</evidence>
<evidence type="ECO:0000256" key="2">
    <source>
        <dbReference type="ARBA" id="ARBA00022692"/>
    </source>
</evidence>
<evidence type="ECO:0000313" key="7">
    <source>
        <dbReference type="EMBL" id="NJB70619.1"/>
    </source>
</evidence>
<dbReference type="RefSeq" id="WP_167961576.1">
    <property type="nucleotide sequence ID" value="NZ_JAATJJ010000001.1"/>
</dbReference>